<dbReference type="Gene3D" id="2.50.20.10">
    <property type="entry name" value="Lipoprotein localisation LolA/LolB/LppX"/>
    <property type="match status" value="1"/>
</dbReference>
<proteinExistence type="predicted"/>
<evidence type="ECO:0000313" key="2">
    <source>
        <dbReference type="Proteomes" id="UP000767291"/>
    </source>
</evidence>
<gene>
    <name evidence="1" type="ORF">J2Z43_002766</name>
</gene>
<keyword evidence="2" id="KW-1185">Reference proteome</keyword>
<comment type="caution">
    <text evidence="1">The sequence shown here is derived from an EMBL/GenBank/DDBJ whole genome shotgun (WGS) entry which is preliminary data.</text>
</comment>
<dbReference type="RefSeq" id="WP_209457642.1">
    <property type="nucleotide sequence ID" value="NZ_BAAACS010000005.1"/>
</dbReference>
<dbReference type="Proteomes" id="UP000767291">
    <property type="component" value="Unassembled WGS sequence"/>
</dbReference>
<accession>A0ABS4EEF6</accession>
<sequence>MKKKWTILGIMFLAMVIILIGCQKRASTKEEVYKDFQNKIYTMKEYTCKAKVKVIGNKSPYEYEYIHTYKKTDNYRLEVIAPEHVKGKTIEYKGDKIFVKNPEIDDLVELPNSGKNNQYLFIGDFIKNYIKNEEVNMKLKNGNLVIETDIPGDIKYFKKQVLYIDADTKSPNKMEILDDEGTPRFIVNYKEFKYKR</sequence>
<dbReference type="EMBL" id="JAGGJX010000008">
    <property type="protein sequence ID" value="MBP1856314.1"/>
    <property type="molecule type" value="Genomic_DNA"/>
</dbReference>
<name>A0ABS4EEF6_9FIRM</name>
<dbReference type="NCBIfam" id="NF041286">
    <property type="entry name" value="lipo_GerS"/>
    <property type="match status" value="1"/>
</dbReference>
<organism evidence="1 2">
    <name type="scientific">Metaclostridioides mangenotii</name>
    <dbReference type="NCBI Taxonomy" id="1540"/>
    <lineage>
        <taxon>Bacteria</taxon>
        <taxon>Bacillati</taxon>
        <taxon>Bacillota</taxon>
        <taxon>Clostridia</taxon>
        <taxon>Peptostreptococcales</taxon>
        <taxon>Peptostreptococcaceae</taxon>
        <taxon>Metaclostridioides</taxon>
    </lineage>
</organism>
<protein>
    <submittedName>
        <fullName evidence="1">Outer membrane lipoprotein-sorting protein</fullName>
    </submittedName>
</protein>
<keyword evidence="1" id="KW-0449">Lipoprotein</keyword>
<dbReference type="PROSITE" id="PS51257">
    <property type="entry name" value="PROKAR_LIPOPROTEIN"/>
    <property type="match status" value="1"/>
</dbReference>
<evidence type="ECO:0000313" key="1">
    <source>
        <dbReference type="EMBL" id="MBP1856314.1"/>
    </source>
</evidence>
<reference evidence="1 2" key="1">
    <citation type="submission" date="2021-03" db="EMBL/GenBank/DDBJ databases">
        <title>Genomic Encyclopedia of Type Strains, Phase IV (KMG-IV): sequencing the most valuable type-strain genomes for metagenomic binning, comparative biology and taxonomic classification.</title>
        <authorList>
            <person name="Goeker M."/>
        </authorList>
    </citation>
    <scope>NUCLEOTIDE SEQUENCE [LARGE SCALE GENOMIC DNA]</scope>
    <source>
        <strain evidence="1 2">DSM 1289</strain>
    </source>
</reference>